<dbReference type="RefSeq" id="XP_066926285.1">
    <property type="nucleotide sequence ID" value="XM_067070184.1"/>
</dbReference>
<evidence type="ECO:0000313" key="7">
    <source>
        <dbReference type="Proteomes" id="UP000594262"/>
    </source>
</evidence>
<evidence type="ECO:0000256" key="4">
    <source>
        <dbReference type="ARBA" id="ARBA00023121"/>
    </source>
</evidence>
<comment type="similarity">
    <text evidence="2">Belongs to the GOLPH3/VPS74 family.</text>
</comment>
<comment type="subcellular location">
    <subcellularLocation>
        <location evidence="1">Golgi apparatus membrane</location>
        <topology evidence="1">Peripheral membrane protein</topology>
        <orientation evidence="1">Cytoplasmic side</orientation>
    </subcellularLocation>
</comment>
<dbReference type="AlphaFoldDB" id="A0A7M5X4W0"/>
<dbReference type="GO" id="GO:0000139">
    <property type="term" value="C:Golgi membrane"/>
    <property type="evidence" value="ECO:0007669"/>
    <property type="project" value="UniProtKB-SubCell"/>
</dbReference>
<dbReference type="Proteomes" id="UP000594262">
    <property type="component" value="Unplaced"/>
</dbReference>
<dbReference type="InterPro" id="IPR038261">
    <property type="entry name" value="GPP34-like_sf"/>
</dbReference>
<sequence length="255" mass="29159">MATEPSSLANLYQDMDDIAKCFGHIVHNIINNSTDFDVLDFANHDLYLSEAYCLLWQNAETGEVDGRRVGLPLKIGVLAALFIDLHASGMIDVFMSPDEDEPMFRVLDTHSTQTFLDFAIFDSLRVANAQGRLREAKLWKWLLRAEDADCVENTFESLMARGILKEKSSGFLGLFKKFPTVNPEPERTLEKKIKDIVFNDHKLDSYMLSLLILSRESDRIFMCEDPILRKHFTSAEYTMAKKNLDRILLGRLSLD</sequence>
<dbReference type="InterPro" id="IPR008628">
    <property type="entry name" value="GPP34-like"/>
</dbReference>
<accession>A0A7M5X4W0</accession>
<keyword evidence="7" id="KW-1185">Reference proteome</keyword>
<proteinExistence type="inferred from homology"/>
<organism evidence="6 7">
    <name type="scientific">Clytia hemisphaerica</name>
    <dbReference type="NCBI Taxonomy" id="252671"/>
    <lineage>
        <taxon>Eukaryota</taxon>
        <taxon>Metazoa</taxon>
        <taxon>Cnidaria</taxon>
        <taxon>Hydrozoa</taxon>
        <taxon>Hydroidolina</taxon>
        <taxon>Leptothecata</taxon>
        <taxon>Obeliida</taxon>
        <taxon>Clytiidae</taxon>
        <taxon>Clytia</taxon>
    </lineage>
</organism>
<keyword evidence="5" id="KW-0472">Membrane</keyword>
<dbReference type="OrthoDB" id="5961729at2759"/>
<evidence type="ECO:0000256" key="1">
    <source>
        <dbReference type="ARBA" id="ARBA00004255"/>
    </source>
</evidence>
<keyword evidence="3" id="KW-0333">Golgi apparatus</keyword>
<dbReference type="Gene3D" id="1.10.3630.10">
    <property type="entry name" value="yeast vps74-n-term truncation variant domain like"/>
    <property type="match status" value="1"/>
</dbReference>
<evidence type="ECO:0000256" key="3">
    <source>
        <dbReference type="ARBA" id="ARBA00023034"/>
    </source>
</evidence>
<protein>
    <submittedName>
        <fullName evidence="6">Uncharacterized protein</fullName>
    </submittedName>
</protein>
<dbReference type="EnsemblMetazoa" id="CLYHEMT017521.1">
    <property type="protein sequence ID" value="CLYHEMP017521.1"/>
    <property type="gene ID" value="CLYHEMG017521"/>
</dbReference>
<evidence type="ECO:0000256" key="5">
    <source>
        <dbReference type="ARBA" id="ARBA00023136"/>
    </source>
</evidence>
<dbReference type="Pfam" id="PF05719">
    <property type="entry name" value="GPP34"/>
    <property type="match status" value="1"/>
</dbReference>
<keyword evidence="4" id="KW-0446">Lipid-binding</keyword>
<evidence type="ECO:0000256" key="2">
    <source>
        <dbReference type="ARBA" id="ARBA00007284"/>
    </source>
</evidence>
<evidence type="ECO:0000313" key="6">
    <source>
        <dbReference type="EnsemblMetazoa" id="CLYHEMP017521.1"/>
    </source>
</evidence>
<dbReference type="GO" id="GO:0070273">
    <property type="term" value="F:phosphatidylinositol-4-phosphate binding"/>
    <property type="evidence" value="ECO:0007669"/>
    <property type="project" value="InterPro"/>
</dbReference>
<name>A0A7M5X4W0_9CNID</name>
<reference evidence="6" key="1">
    <citation type="submission" date="2021-01" db="UniProtKB">
        <authorList>
            <consortium name="EnsemblMetazoa"/>
        </authorList>
    </citation>
    <scope>IDENTIFICATION</scope>
</reference>
<dbReference type="GeneID" id="136813688"/>